<dbReference type="EMBL" id="BAABCS010000020">
    <property type="protein sequence ID" value="GAA4054726.1"/>
    <property type="molecule type" value="Genomic_DNA"/>
</dbReference>
<protein>
    <submittedName>
        <fullName evidence="1">Uncharacterized protein</fullName>
    </submittedName>
</protein>
<comment type="caution">
    <text evidence="1">The sequence shown here is derived from an EMBL/GenBank/DDBJ whole genome shotgun (WGS) entry which is preliminary data.</text>
</comment>
<dbReference type="PROSITE" id="PS51257">
    <property type="entry name" value="PROKAR_LIPOPROTEIN"/>
    <property type="match status" value="1"/>
</dbReference>
<keyword evidence="2" id="KW-1185">Reference proteome</keyword>
<dbReference type="RefSeq" id="WP_345094428.1">
    <property type="nucleotide sequence ID" value="NZ_BAABCS010000020.1"/>
</dbReference>
<reference evidence="2" key="1">
    <citation type="journal article" date="2019" name="Int. J. Syst. Evol. Microbiol.">
        <title>The Global Catalogue of Microorganisms (GCM) 10K type strain sequencing project: providing services to taxonomists for standard genome sequencing and annotation.</title>
        <authorList>
            <consortium name="The Broad Institute Genomics Platform"/>
            <consortium name="The Broad Institute Genome Sequencing Center for Infectious Disease"/>
            <person name="Wu L."/>
            <person name="Ma J."/>
        </authorList>
    </citation>
    <scope>NUCLEOTIDE SEQUENCE [LARGE SCALE GENOMIC DNA]</scope>
    <source>
        <strain evidence="2">JCM 17068</strain>
    </source>
</reference>
<proteinExistence type="predicted"/>
<evidence type="ECO:0000313" key="2">
    <source>
        <dbReference type="Proteomes" id="UP001500426"/>
    </source>
</evidence>
<accession>A0ABP7UX10</accession>
<evidence type="ECO:0000313" key="1">
    <source>
        <dbReference type="EMBL" id="GAA4054726.1"/>
    </source>
</evidence>
<gene>
    <name evidence="1" type="ORF">GCM10022388_21460</name>
</gene>
<sequence>MRKNIYIISIILFGLFSCKNEKIDKKNPPKANSPKIADKNSNPLFSENDYLLVYKYSQGEDSQLIGINIVDKKLLNSIL</sequence>
<organism evidence="1 2">
    <name type="scientific">Flavobacterium chungnamense</name>
    <dbReference type="NCBI Taxonomy" id="706182"/>
    <lineage>
        <taxon>Bacteria</taxon>
        <taxon>Pseudomonadati</taxon>
        <taxon>Bacteroidota</taxon>
        <taxon>Flavobacteriia</taxon>
        <taxon>Flavobacteriales</taxon>
        <taxon>Flavobacteriaceae</taxon>
        <taxon>Flavobacterium</taxon>
    </lineage>
</organism>
<dbReference type="Proteomes" id="UP001500426">
    <property type="component" value="Unassembled WGS sequence"/>
</dbReference>
<name>A0ABP7UX10_9FLAO</name>